<evidence type="ECO:0000259" key="6">
    <source>
        <dbReference type="PROSITE" id="PS51007"/>
    </source>
</evidence>
<keyword evidence="3" id="KW-0479">Metal-binding</keyword>
<evidence type="ECO:0000256" key="2">
    <source>
        <dbReference type="ARBA" id="ARBA00022617"/>
    </source>
</evidence>
<evidence type="ECO:0000256" key="4">
    <source>
        <dbReference type="ARBA" id="ARBA00022982"/>
    </source>
</evidence>
<evidence type="ECO:0000256" key="1">
    <source>
        <dbReference type="ARBA" id="ARBA00022448"/>
    </source>
</evidence>
<feature type="domain" description="Cytochrome c" evidence="6">
    <location>
        <begin position="63"/>
        <end position="163"/>
    </location>
</feature>
<evidence type="ECO:0000256" key="3">
    <source>
        <dbReference type="ARBA" id="ARBA00022723"/>
    </source>
</evidence>
<dbReference type="PROSITE" id="PS51007">
    <property type="entry name" value="CYTC"/>
    <property type="match status" value="1"/>
</dbReference>
<dbReference type="GO" id="GO:0009055">
    <property type="term" value="F:electron transfer activity"/>
    <property type="evidence" value="ECO:0007669"/>
    <property type="project" value="InterPro"/>
</dbReference>
<evidence type="ECO:0000256" key="5">
    <source>
        <dbReference type="ARBA" id="ARBA00023004"/>
    </source>
</evidence>
<dbReference type="Gene3D" id="1.10.760.10">
    <property type="entry name" value="Cytochrome c-like domain"/>
    <property type="match status" value="1"/>
</dbReference>
<keyword evidence="5" id="KW-0408">Iron</keyword>
<evidence type="ECO:0000313" key="7">
    <source>
        <dbReference type="EMBL" id="CAM58084.1"/>
    </source>
</evidence>
<reference evidence="7" key="1">
    <citation type="submission" date="2007-03" db="EMBL/GenBank/DDBJ databases">
        <title>Isolation and characterization of alkane hydroxylases from Pacific deep-sea sediment.</title>
        <authorList>
            <person name="Xu M."/>
        </authorList>
    </citation>
    <scope>NUCLEOTIDE SEQUENCE</scope>
</reference>
<protein>
    <recommendedName>
        <fullName evidence="6">Cytochrome c domain-containing protein</fullName>
    </recommendedName>
</protein>
<dbReference type="InterPro" id="IPR002327">
    <property type="entry name" value="Cyt_c_1A/1B"/>
</dbReference>
<accession>A5CFT9</accession>
<dbReference type="AlphaFoldDB" id="A5CFT9"/>
<name>A5CFT9_9ZZZZ</name>
<dbReference type="PROSITE" id="PS51257">
    <property type="entry name" value="PROKAR_LIPOPROTEIN"/>
    <property type="match status" value="1"/>
</dbReference>
<dbReference type="GO" id="GO:0046872">
    <property type="term" value="F:metal ion binding"/>
    <property type="evidence" value="ECO:0007669"/>
    <property type="project" value="UniProtKB-KW"/>
</dbReference>
<keyword evidence="2" id="KW-0349">Heme</keyword>
<organism evidence="7">
    <name type="scientific">uncultured marine microorganism</name>
    <dbReference type="NCBI Taxonomy" id="415540"/>
    <lineage>
        <taxon>unclassified sequences</taxon>
        <taxon>environmental samples</taxon>
    </lineage>
</organism>
<dbReference type="SUPFAM" id="SSF46626">
    <property type="entry name" value="Cytochrome c"/>
    <property type="match status" value="1"/>
</dbReference>
<dbReference type="PANTHER" id="PTHR11961">
    <property type="entry name" value="CYTOCHROME C"/>
    <property type="match status" value="1"/>
</dbReference>
<dbReference type="Pfam" id="PF00034">
    <property type="entry name" value="Cytochrom_C"/>
    <property type="match status" value="1"/>
</dbReference>
<dbReference type="InterPro" id="IPR009056">
    <property type="entry name" value="Cyt_c-like_dom"/>
</dbReference>
<sequence length="167" mass="17282">MSRAVLIILITAATCSLGSCGQSGTGAPSGSSTKAPPLTAATLGEQTILSPKDYLAQDKYAAADTGRGEALSMQCRACHTLEQGGANVLGPNLFGVFSRTAGSAPDYPYSEVLAAGGFIWTPRALDAWLAQPFAFLPGNRMSFPGLTDGNDRNAVIAYLLQYTDSGT</sequence>
<proteinExistence type="predicted"/>
<keyword evidence="1" id="KW-0813">Transport</keyword>
<dbReference type="InterPro" id="IPR036909">
    <property type="entry name" value="Cyt_c-like_dom_sf"/>
</dbReference>
<dbReference type="PRINTS" id="PR00604">
    <property type="entry name" value="CYTCHRMECIAB"/>
</dbReference>
<dbReference type="GO" id="GO:0020037">
    <property type="term" value="F:heme binding"/>
    <property type="evidence" value="ECO:0007669"/>
    <property type="project" value="InterPro"/>
</dbReference>
<dbReference type="EMBL" id="AM501426">
    <property type="protein sequence ID" value="CAM58084.1"/>
    <property type="molecule type" value="Genomic_DNA"/>
</dbReference>
<keyword evidence="4" id="KW-0249">Electron transport</keyword>